<protein>
    <submittedName>
        <fullName evidence="1">Uncharacterized protein</fullName>
    </submittedName>
</protein>
<dbReference type="Proteomes" id="UP000839600">
    <property type="component" value="Unassembled WGS sequence"/>
</dbReference>
<organism evidence="1">
    <name type="scientific">Salmonella enterica subsp. enterica serovar Tennessee</name>
    <dbReference type="NCBI Taxonomy" id="143221"/>
    <lineage>
        <taxon>Bacteria</taxon>
        <taxon>Pseudomonadati</taxon>
        <taxon>Pseudomonadota</taxon>
        <taxon>Gammaproteobacteria</taxon>
        <taxon>Enterobacterales</taxon>
        <taxon>Enterobacteriaceae</taxon>
        <taxon>Salmonella</taxon>
    </lineage>
</organism>
<accession>A0A5Y2EBJ0</accession>
<gene>
    <name evidence="1" type="ORF">E0563_17720</name>
</gene>
<comment type="caution">
    <text evidence="1">The sequence shown here is derived from an EMBL/GenBank/DDBJ whole genome shotgun (WGS) entry which is preliminary data.</text>
</comment>
<dbReference type="AlphaFoldDB" id="A0A5Y2EBJ0"/>
<name>A0A5Y2EBJ0_SALET</name>
<evidence type="ECO:0000313" key="1">
    <source>
        <dbReference type="EMBL" id="ECD4324717.1"/>
    </source>
</evidence>
<proteinExistence type="predicted"/>
<sequence length="184" mass="18611">MNGNATDGTGVNVSGNSTLTDVTVNGNTTSGTGVDISGNLTNKDNTTITGNSGSGAGVGLNGTVTGGSLAGNSVSGPGLHVTGNSTLNGVDVTASSQSGPGTQMDGMLSVSGGTTLNGEEQKDSAELRRQVYERQQQLSRSDTVRDAYRTSGYRVEEKPVSVEICTDGECRALETGYADAPKAR</sequence>
<dbReference type="EMBL" id="AAIERP010000026">
    <property type="protein sequence ID" value="ECD4324717.1"/>
    <property type="molecule type" value="Genomic_DNA"/>
</dbReference>
<reference evidence="1" key="1">
    <citation type="submission" date="2019-03" db="EMBL/GenBank/DDBJ databases">
        <authorList>
            <person name="Ashton P.M."/>
            <person name="Dallman T."/>
            <person name="Nair S."/>
            <person name="De Pinna E."/>
            <person name="Peters T."/>
            <person name="Grant K."/>
        </authorList>
    </citation>
    <scope>NUCLEOTIDE SEQUENCE [LARGE SCALE GENOMIC DNA]</scope>
    <source>
        <strain evidence="1">285585</strain>
    </source>
</reference>